<organism evidence="2">
    <name type="scientific">Linum usitatissimum</name>
    <name type="common">Flax</name>
    <name type="synonym">Linum humile</name>
    <dbReference type="NCBI Taxonomy" id="4006"/>
    <lineage>
        <taxon>Eukaryota</taxon>
        <taxon>Viridiplantae</taxon>
        <taxon>Streptophyta</taxon>
        <taxon>Embryophyta</taxon>
        <taxon>Tracheophyta</taxon>
        <taxon>Spermatophyta</taxon>
        <taxon>Magnoliopsida</taxon>
        <taxon>eudicotyledons</taxon>
        <taxon>Gunneridae</taxon>
        <taxon>Pentapetalae</taxon>
        <taxon>rosids</taxon>
        <taxon>fabids</taxon>
        <taxon>Malpighiales</taxon>
        <taxon>Linaceae</taxon>
        <taxon>Linum</taxon>
    </lineage>
</organism>
<dbReference type="EMBL" id="JN133301">
    <property type="protein sequence ID" value="AER92604.1"/>
    <property type="molecule type" value="Genomic_DNA"/>
</dbReference>
<accession>G8GJ82</accession>
<name>G8GJ82_LINUS</name>
<dbReference type="AlphaFoldDB" id="G8GJ82"/>
<evidence type="ECO:0000313" key="2">
    <source>
        <dbReference type="EMBL" id="AER92604.1"/>
    </source>
</evidence>
<feature type="region of interest" description="Disordered" evidence="1">
    <location>
        <begin position="23"/>
        <end position="46"/>
    </location>
</feature>
<reference evidence="2" key="1">
    <citation type="journal article" date="2012" name="Plant J.">
        <title>The genome of flax (Linum usitatissimum) assembled de novo from short shotgun sequence reads.</title>
        <authorList>
            <person name="Wang Z."/>
            <person name="Hobson N."/>
            <person name="Galindo L."/>
            <person name="Zhu S."/>
            <person name="Shi D."/>
            <person name="McDill J."/>
            <person name="Yang L."/>
            <person name="Hawkins S."/>
            <person name="Neutelings G."/>
            <person name="Datla R."/>
            <person name="Lambert G."/>
            <person name="Galbraith D.W."/>
            <person name="Grassa C.J."/>
            <person name="Geraldes A."/>
            <person name="Cronk Q.C."/>
            <person name="Cullis C."/>
            <person name="Dash P.K."/>
            <person name="Kumar P.A."/>
            <person name="Cloutier S."/>
            <person name="Sharpe A.G."/>
            <person name="Wong G.K."/>
            <person name="Wang J."/>
            <person name="Deyholos M.K."/>
        </authorList>
    </citation>
    <scope>NUCLEOTIDE SEQUENCE</scope>
</reference>
<protein>
    <submittedName>
        <fullName evidence="2">Uncharacterized protein</fullName>
    </submittedName>
</protein>
<proteinExistence type="predicted"/>
<evidence type="ECO:0000256" key="1">
    <source>
        <dbReference type="SAM" id="MobiDB-lite"/>
    </source>
</evidence>
<feature type="compositionally biased region" description="Low complexity" evidence="1">
    <location>
        <begin position="31"/>
        <end position="46"/>
    </location>
</feature>
<sequence>MQLIDFPNTTLFMELVEAITSPQAPPMHSATTTITSEPPTATTTPPTNDMFQDQVAALSLDEPSPLAMALTELIKEPPQPVVGSFLTRKDVNLDVVRRSSFVVRRTMPEIWQTRRLVEIDALERGLFLFRFNRFMM</sequence>